<sequence length="72" mass="8244">MFKSLFLLCTLLPCFPLLSIQLLLTTLIIELMWPDVLCGILRCDRREEHFLGISTNIGRDMKNSLCAVFSLL</sequence>
<protein>
    <submittedName>
        <fullName evidence="1">Putative secreted protein</fullName>
    </submittedName>
</protein>
<accession>A0A224Y4J5</accession>
<organism evidence="1">
    <name type="scientific">Panstrongylus lignarius</name>
    <dbReference type="NCBI Taxonomy" id="156445"/>
    <lineage>
        <taxon>Eukaryota</taxon>
        <taxon>Metazoa</taxon>
        <taxon>Ecdysozoa</taxon>
        <taxon>Arthropoda</taxon>
        <taxon>Hexapoda</taxon>
        <taxon>Insecta</taxon>
        <taxon>Pterygota</taxon>
        <taxon>Neoptera</taxon>
        <taxon>Paraneoptera</taxon>
        <taxon>Hemiptera</taxon>
        <taxon>Heteroptera</taxon>
        <taxon>Panheteroptera</taxon>
        <taxon>Cimicomorpha</taxon>
        <taxon>Reduviidae</taxon>
        <taxon>Triatominae</taxon>
        <taxon>Panstrongylus</taxon>
    </lineage>
</organism>
<proteinExistence type="predicted"/>
<dbReference type="AlphaFoldDB" id="A0A224Y4J5"/>
<name>A0A224Y4J5_9HEMI</name>
<dbReference type="EMBL" id="GFTR01000404">
    <property type="protein sequence ID" value="JAW16022.1"/>
    <property type="molecule type" value="Transcribed_RNA"/>
</dbReference>
<evidence type="ECO:0000313" key="1">
    <source>
        <dbReference type="EMBL" id="JAW16022.1"/>
    </source>
</evidence>
<reference evidence="1" key="1">
    <citation type="journal article" date="2018" name="PLoS Negl. Trop. Dis.">
        <title>An insight into the salivary gland and fat body transcriptome of Panstrongylus lignarius (Hemiptera: Heteroptera), the main vector of Chagas disease in Peru.</title>
        <authorList>
            <person name="Nevoa J.C."/>
            <person name="Mendes M.T."/>
            <person name="da Silva M.V."/>
            <person name="Soares S.C."/>
            <person name="Oliveira C.J.F."/>
            <person name="Ribeiro J.M.C."/>
        </authorList>
    </citation>
    <scope>NUCLEOTIDE SEQUENCE</scope>
</reference>